<dbReference type="HOGENOM" id="CLU_040208_1_0_1"/>
<feature type="region of interest" description="Disordered" evidence="1">
    <location>
        <begin position="1"/>
        <end position="31"/>
    </location>
</feature>
<keyword evidence="3" id="KW-1185">Reference proteome</keyword>
<dbReference type="InterPro" id="IPR025040">
    <property type="entry name" value="DUF3984"/>
</dbReference>
<gene>
    <name evidence="2" type="ORF">HMPREF1541_00168</name>
</gene>
<feature type="compositionally biased region" description="Basic residues" evidence="1">
    <location>
        <begin position="91"/>
        <end position="103"/>
    </location>
</feature>
<feature type="compositionally biased region" description="Low complexity" evidence="1">
    <location>
        <begin position="80"/>
        <end position="90"/>
    </location>
</feature>
<feature type="compositionally biased region" description="Basic and acidic residues" evidence="1">
    <location>
        <begin position="378"/>
        <end position="397"/>
    </location>
</feature>
<reference evidence="2 3" key="1">
    <citation type="submission" date="2013-03" db="EMBL/GenBank/DDBJ databases">
        <title>The Genome Sequence of Phialophora europaea CBS 101466.</title>
        <authorList>
            <consortium name="The Broad Institute Genomics Platform"/>
            <person name="Cuomo C."/>
            <person name="de Hoog S."/>
            <person name="Gorbushina A."/>
            <person name="Walker B."/>
            <person name="Young S.K."/>
            <person name="Zeng Q."/>
            <person name="Gargeya S."/>
            <person name="Fitzgerald M."/>
            <person name="Haas B."/>
            <person name="Abouelleil A."/>
            <person name="Allen A.W."/>
            <person name="Alvarado L."/>
            <person name="Arachchi H.M."/>
            <person name="Berlin A.M."/>
            <person name="Chapman S.B."/>
            <person name="Gainer-Dewar J."/>
            <person name="Goldberg J."/>
            <person name="Griggs A."/>
            <person name="Gujja S."/>
            <person name="Hansen M."/>
            <person name="Howarth C."/>
            <person name="Imamovic A."/>
            <person name="Ireland A."/>
            <person name="Larimer J."/>
            <person name="McCowan C."/>
            <person name="Murphy C."/>
            <person name="Pearson M."/>
            <person name="Poon T.W."/>
            <person name="Priest M."/>
            <person name="Roberts A."/>
            <person name="Saif S."/>
            <person name="Shea T."/>
            <person name="Sisk P."/>
            <person name="Sykes S."/>
            <person name="Wortman J."/>
            <person name="Nusbaum C."/>
            <person name="Birren B."/>
        </authorList>
    </citation>
    <scope>NUCLEOTIDE SEQUENCE [LARGE SCALE GENOMIC DNA]</scope>
    <source>
        <strain evidence="2 3">CBS 101466</strain>
    </source>
</reference>
<dbReference type="EMBL" id="KB822711">
    <property type="protein sequence ID" value="ETN45986.1"/>
    <property type="molecule type" value="Genomic_DNA"/>
</dbReference>
<dbReference type="RefSeq" id="XP_008710698.1">
    <property type="nucleotide sequence ID" value="XM_008712476.1"/>
</dbReference>
<dbReference type="eggNOG" id="ENOG502S1RX">
    <property type="taxonomic scope" value="Eukaryota"/>
</dbReference>
<feature type="compositionally biased region" description="Polar residues" evidence="1">
    <location>
        <begin position="1"/>
        <end position="16"/>
    </location>
</feature>
<dbReference type="InParanoid" id="W2SB82"/>
<accession>W2SB82</accession>
<dbReference type="GeneID" id="19967507"/>
<feature type="region of interest" description="Disordered" evidence="1">
    <location>
        <begin position="361"/>
        <end position="417"/>
    </location>
</feature>
<evidence type="ECO:0000256" key="1">
    <source>
        <dbReference type="SAM" id="MobiDB-lite"/>
    </source>
</evidence>
<feature type="region of interest" description="Disordered" evidence="1">
    <location>
        <begin position="207"/>
        <end position="245"/>
    </location>
</feature>
<name>W2SB82_CYPE1</name>
<evidence type="ECO:0000313" key="3">
    <source>
        <dbReference type="Proteomes" id="UP000030752"/>
    </source>
</evidence>
<dbReference type="Pfam" id="PF13136">
    <property type="entry name" value="DUF3984"/>
    <property type="match status" value="1"/>
</dbReference>
<evidence type="ECO:0000313" key="2">
    <source>
        <dbReference type="EMBL" id="ETN45986.1"/>
    </source>
</evidence>
<feature type="region of interest" description="Disordered" evidence="1">
    <location>
        <begin position="295"/>
        <end position="315"/>
    </location>
</feature>
<dbReference type="STRING" id="1220924.W2SB82"/>
<dbReference type="AlphaFoldDB" id="W2SB82"/>
<feature type="region of interest" description="Disordered" evidence="1">
    <location>
        <begin position="71"/>
        <end position="106"/>
    </location>
</feature>
<organism evidence="2 3">
    <name type="scientific">Cyphellophora europaea (strain CBS 101466)</name>
    <name type="common">Phialophora europaea</name>
    <dbReference type="NCBI Taxonomy" id="1220924"/>
    <lineage>
        <taxon>Eukaryota</taxon>
        <taxon>Fungi</taxon>
        <taxon>Dikarya</taxon>
        <taxon>Ascomycota</taxon>
        <taxon>Pezizomycotina</taxon>
        <taxon>Eurotiomycetes</taxon>
        <taxon>Chaetothyriomycetidae</taxon>
        <taxon>Chaetothyriales</taxon>
        <taxon>Cyphellophoraceae</taxon>
        <taxon>Cyphellophora</taxon>
    </lineage>
</organism>
<proteinExistence type="predicted"/>
<dbReference type="Proteomes" id="UP000030752">
    <property type="component" value="Unassembled WGS sequence"/>
</dbReference>
<dbReference type="OrthoDB" id="5428495at2759"/>
<feature type="compositionally biased region" description="Acidic residues" evidence="1">
    <location>
        <begin position="295"/>
        <end position="308"/>
    </location>
</feature>
<dbReference type="VEuPathDB" id="FungiDB:HMPREF1541_00168"/>
<sequence>MESPLTPLSRTPSTHSIYAPGSHRRSHPNLSHLSLAPLTPRYPIDPADYLAYTDPTTSTLHTSASISHIASLPSPGGILSNTSPTTPRSRATSRTRLKRKAKSHVSVVLPQTQTEGDAGGLLQPSSLVPSGAVSSAGYGHSVLRAAAQQPKTSKSHTHLSRLSVKRDASWLVHTGLALTESGRESKGQSWLGKRDSSTSLAALSTVSVSVLGSPSEERREGFVRSGRQTPGGGSRPVSRSRRSRKELAMTSVAVLAGDGAYASGIDGVEPDWADKETQAELAANEVGWDGEVLREEEAEDDEEDEDPYGELNFDGHFDTESDILDEEEVRRELNKGGLGKWIEGVVDVFLMLEDDVPEDFDAESRQGLEQSRTLAGESARRGPSEDQQEDVKPAWDDGREEQDIEPPPQQPQGMWDDVRWLSNVVVRNLWS</sequence>
<protein>
    <submittedName>
        <fullName evidence="2">Uncharacterized protein</fullName>
    </submittedName>
</protein>